<keyword evidence="3" id="KW-0547">Nucleotide-binding</keyword>
<evidence type="ECO:0000313" key="7">
    <source>
        <dbReference type="EMBL" id="TVU30556.1"/>
    </source>
</evidence>
<evidence type="ECO:0000256" key="2">
    <source>
        <dbReference type="ARBA" id="ARBA00022679"/>
    </source>
</evidence>
<sequence length="175" mass="18606">MGLFGCLYPSKNNAPADDPAGAHAVVITADDVPEMTLRELDRATRSFSDTMRIGEGSYAAVVSMTGQSTPKSDVFSFGVVLLELLTGIKPSDSRLKSVVEGRATPWVDRKLGKYYPLIRAAKLAMIAMQCLQTRPASRPSMATVAREIEFGVVQEDMAGGEGCSGTALQESGSAE</sequence>
<keyword evidence="2" id="KW-0808">Transferase</keyword>
<keyword evidence="5" id="KW-0067">ATP-binding</keyword>
<proteinExistence type="predicted"/>
<reference evidence="7 8" key="1">
    <citation type="journal article" date="2019" name="Sci. Rep.">
        <title>A high-quality genome of Eragrostis curvula grass provides insights into Poaceae evolution and supports new strategies to enhance forage quality.</title>
        <authorList>
            <person name="Carballo J."/>
            <person name="Santos B.A.C.M."/>
            <person name="Zappacosta D."/>
            <person name="Garbus I."/>
            <person name="Selva J.P."/>
            <person name="Gallo C.A."/>
            <person name="Diaz A."/>
            <person name="Albertini E."/>
            <person name="Caccamo M."/>
            <person name="Echenique V."/>
        </authorList>
    </citation>
    <scope>NUCLEOTIDE SEQUENCE [LARGE SCALE GENOMIC DNA]</scope>
    <source>
        <strain evidence="8">cv. Victoria</strain>
        <tissue evidence="7">Leaf</tissue>
    </source>
</reference>
<dbReference type="Gramene" id="TVU30556">
    <property type="protein sequence ID" value="TVU30556"/>
    <property type="gene ID" value="EJB05_22186"/>
</dbReference>
<dbReference type="PANTHER" id="PTHR47983">
    <property type="entry name" value="PTO-INTERACTING PROTEIN 1-LIKE"/>
    <property type="match status" value="1"/>
</dbReference>
<feature type="non-terminal residue" evidence="7">
    <location>
        <position position="1"/>
    </location>
</feature>
<comment type="caution">
    <text evidence="7">The sequence shown here is derived from an EMBL/GenBank/DDBJ whole genome shotgun (WGS) entry which is preliminary data.</text>
</comment>
<feature type="domain" description="Protein kinase" evidence="6">
    <location>
        <begin position="1"/>
        <end position="150"/>
    </location>
</feature>
<name>A0A5J9V3T2_9POAL</name>
<dbReference type="InterPro" id="IPR011009">
    <property type="entry name" value="Kinase-like_dom_sf"/>
</dbReference>
<accession>A0A5J9V3T2</accession>
<dbReference type="GO" id="GO:0004672">
    <property type="term" value="F:protein kinase activity"/>
    <property type="evidence" value="ECO:0007669"/>
    <property type="project" value="InterPro"/>
</dbReference>
<keyword evidence="1" id="KW-0597">Phosphoprotein</keyword>
<dbReference type="InterPro" id="IPR000719">
    <property type="entry name" value="Prot_kinase_dom"/>
</dbReference>
<dbReference type="GO" id="GO:0005524">
    <property type="term" value="F:ATP binding"/>
    <property type="evidence" value="ECO:0007669"/>
    <property type="project" value="UniProtKB-KW"/>
</dbReference>
<evidence type="ECO:0000256" key="5">
    <source>
        <dbReference type="ARBA" id="ARBA00022840"/>
    </source>
</evidence>
<gene>
    <name evidence="7" type="ORF">EJB05_22186</name>
</gene>
<dbReference type="SUPFAM" id="SSF56112">
    <property type="entry name" value="Protein kinase-like (PK-like)"/>
    <property type="match status" value="1"/>
</dbReference>
<evidence type="ECO:0000256" key="1">
    <source>
        <dbReference type="ARBA" id="ARBA00022553"/>
    </source>
</evidence>
<dbReference type="Pfam" id="PF07714">
    <property type="entry name" value="PK_Tyr_Ser-Thr"/>
    <property type="match status" value="1"/>
</dbReference>
<dbReference type="EMBL" id="RWGY01000011">
    <property type="protein sequence ID" value="TVU30556.1"/>
    <property type="molecule type" value="Genomic_DNA"/>
</dbReference>
<dbReference type="Proteomes" id="UP000324897">
    <property type="component" value="Chromosome 1"/>
</dbReference>
<organism evidence="7 8">
    <name type="scientific">Eragrostis curvula</name>
    <name type="common">weeping love grass</name>
    <dbReference type="NCBI Taxonomy" id="38414"/>
    <lineage>
        <taxon>Eukaryota</taxon>
        <taxon>Viridiplantae</taxon>
        <taxon>Streptophyta</taxon>
        <taxon>Embryophyta</taxon>
        <taxon>Tracheophyta</taxon>
        <taxon>Spermatophyta</taxon>
        <taxon>Magnoliopsida</taxon>
        <taxon>Liliopsida</taxon>
        <taxon>Poales</taxon>
        <taxon>Poaceae</taxon>
        <taxon>PACMAD clade</taxon>
        <taxon>Chloridoideae</taxon>
        <taxon>Eragrostideae</taxon>
        <taxon>Eragrostidinae</taxon>
        <taxon>Eragrostis</taxon>
    </lineage>
</organism>
<keyword evidence="4" id="KW-0418">Kinase</keyword>
<evidence type="ECO:0000259" key="6">
    <source>
        <dbReference type="PROSITE" id="PS50011"/>
    </source>
</evidence>
<dbReference type="InterPro" id="IPR052101">
    <property type="entry name" value="Plant_StressResp_Kinase"/>
</dbReference>
<dbReference type="InterPro" id="IPR001245">
    <property type="entry name" value="Ser-Thr/Tyr_kinase_cat_dom"/>
</dbReference>
<dbReference type="Gene3D" id="1.10.510.10">
    <property type="entry name" value="Transferase(Phosphotransferase) domain 1"/>
    <property type="match status" value="1"/>
</dbReference>
<dbReference type="AlphaFoldDB" id="A0A5J9V3T2"/>
<evidence type="ECO:0000313" key="8">
    <source>
        <dbReference type="Proteomes" id="UP000324897"/>
    </source>
</evidence>
<dbReference type="PROSITE" id="PS50011">
    <property type="entry name" value="PROTEIN_KINASE_DOM"/>
    <property type="match status" value="1"/>
</dbReference>
<keyword evidence="8" id="KW-1185">Reference proteome</keyword>
<evidence type="ECO:0000256" key="4">
    <source>
        <dbReference type="ARBA" id="ARBA00022777"/>
    </source>
</evidence>
<dbReference type="OrthoDB" id="4062651at2759"/>
<evidence type="ECO:0000256" key="3">
    <source>
        <dbReference type="ARBA" id="ARBA00022741"/>
    </source>
</evidence>
<protein>
    <recommendedName>
        <fullName evidence="6">Protein kinase domain-containing protein</fullName>
    </recommendedName>
</protein>
<dbReference type="PANTHER" id="PTHR47983:SF32">
    <property type="entry name" value="PROTEIN KINASE DOMAIN-CONTAINING PROTEIN"/>
    <property type="match status" value="1"/>
</dbReference>